<dbReference type="EMBL" id="CM043019">
    <property type="protein sequence ID" value="KAI4460686.1"/>
    <property type="molecule type" value="Genomic_DNA"/>
</dbReference>
<sequence length="185" mass="21170">MTGLDTKSDFQHPTPSLKPNGGSSLVSCTKEPPVSLKLVKMRIENHIYIRHIMFYHCEKSWNAAQSVRDRNELFGEETISKRQIERWFKKFKSSDTNFADEEGRDRPLNFNDQALLAAVEEDESLTRMLAEDFNMDHSTIVRSLKISAKYGNWLDGSPTNSPTTTNPNVSEFSPICYSEMSKLRS</sequence>
<evidence type="ECO:0000313" key="2">
    <source>
        <dbReference type="Proteomes" id="UP001056778"/>
    </source>
</evidence>
<name>A0ACB9T1N1_HOLOL</name>
<dbReference type="Proteomes" id="UP001056778">
    <property type="component" value="Chromosome 5"/>
</dbReference>
<comment type="caution">
    <text evidence="1">The sequence shown here is derived from an EMBL/GenBank/DDBJ whole genome shotgun (WGS) entry which is preliminary data.</text>
</comment>
<proteinExistence type="predicted"/>
<keyword evidence="2" id="KW-1185">Reference proteome</keyword>
<accession>A0ACB9T1N1</accession>
<reference evidence="1" key="1">
    <citation type="submission" date="2022-04" db="EMBL/GenBank/DDBJ databases">
        <title>Chromosome-scale genome assembly of Holotrichia oblita Faldermann.</title>
        <authorList>
            <person name="Rongchong L."/>
        </authorList>
    </citation>
    <scope>NUCLEOTIDE SEQUENCE</scope>
    <source>
        <strain evidence="1">81SQS9</strain>
    </source>
</reference>
<protein>
    <submittedName>
        <fullName evidence="1">Mariner mos1 transposase-like protein</fullName>
    </submittedName>
</protein>
<organism evidence="1 2">
    <name type="scientific">Holotrichia oblita</name>
    <name type="common">Chafer beetle</name>
    <dbReference type="NCBI Taxonomy" id="644536"/>
    <lineage>
        <taxon>Eukaryota</taxon>
        <taxon>Metazoa</taxon>
        <taxon>Ecdysozoa</taxon>
        <taxon>Arthropoda</taxon>
        <taxon>Hexapoda</taxon>
        <taxon>Insecta</taxon>
        <taxon>Pterygota</taxon>
        <taxon>Neoptera</taxon>
        <taxon>Endopterygota</taxon>
        <taxon>Coleoptera</taxon>
        <taxon>Polyphaga</taxon>
        <taxon>Scarabaeiformia</taxon>
        <taxon>Scarabaeidae</taxon>
        <taxon>Melolonthinae</taxon>
        <taxon>Holotrichia</taxon>
    </lineage>
</organism>
<gene>
    <name evidence="1" type="ORF">MML48_5g00004508</name>
</gene>
<evidence type="ECO:0000313" key="1">
    <source>
        <dbReference type="EMBL" id="KAI4460686.1"/>
    </source>
</evidence>